<dbReference type="CDD" id="cd02619">
    <property type="entry name" value="Peptidase_C1"/>
    <property type="match status" value="1"/>
</dbReference>
<dbReference type="SMART" id="SM00645">
    <property type="entry name" value="Pept_C1"/>
    <property type="match status" value="1"/>
</dbReference>
<sequence length="438" mass="48863">MSFFNILADATEDHSKLGGKAIDVAHRTHNGILNAVGVSKILPSPVKSLADGVFDANKALVEGAGSTTAGMLRSIGGAFGATQQNSHQVPEHQHPNNRDGTRGYGDDSDDNDSHVDEDDESDGEDKDKDDEDNEDDEDDEDNEDKVGEGSLGEEWAPPPRHLRARPDRHDARDHHFKYDSKHRLSAYVDLRHLCPPVYDQGQMGSCTSHAVAAAFEFSVMQQNLPHFSPSRLFIWYKSRELEQRAGIHDAVKKNIGVSLRNAIKSVSPKNKGGVCSEEDWSYEVCKYNKKTLYFVTGAKARRLPSAAATKHSYDHTAVQYAKFDPKGPISLSKQLMQCLDKGIPFVFGMSHCDVIKGTQVSETGHGVPKKLTAKQLKDKKPHNHSLMAVGYIKSEKQFIIRNSWGAHWGEGGYFYMPFSLLKYCYDFWSIKVNRPHHK</sequence>
<feature type="compositionally biased region" description="Basic and acidic residues" evidence="2">
    <location>
        <begin position="89"/>
        <end position="105"/>
    </location>
</feature>
<accession>A0A8H7LGI8</accession>
<dbReference type="Pfam" id="PF00112">
    <property type="entry name" value="Peptidase_C1"/>
    <property type="match status" value="1"/>
</dbReference>
<evidence type="ECO:0000256" key="2">
    <source>
        <dbReference type="SAM" id="MobiDB-lite"/>
    </source>
</evidence>
<dbReference type="GO" id="GO:0008234">
    <property type="term" value="F:cysteine-type peptidase activity"/>
    <property type="evidence" value="ECO:0007669"/>
    <property type="project" value="InterPro"/>
</dbReference>
<protein>
    <submittedName>
        <fullName evidence="4">Peptidase C1 family</fullName>
    </submittedName>
</protein>
<feature type="compositionally biased region" description="Basic and acidic residues" evidence="2">
    <location>
        <begin position="164"/>
        <end position="173"/>
    </location>
</feature>
<feature type="domain" description="Peptidase C1A papain C-terminal" evidence="3">
    <location>
        <begin position="184"/>
        <end position="421"/>
    </location>
</feature>
<dbReference type="InterPro" id="IPR000668">
    <property type="entry name" value="Peptidase_C1A_C"/>
</dbReference>
<comment type="similarity">
    <text evidence="1">Belongs to the peptidase C1 family.</text>
</comment>
<proteinExistence type="inferred from homology"/>
<dbReference type="AlphaFoldDB" id="A0A8H7LGI8"/>
<organism evidence="4 5">
    <name type="scientific">Rhizoctonia solani</name>
    <dbReference type="NCBI Taxonomy" id="456999"/>
    <lineage>
        <taxon>Eukaryota</taxon>
        <taxon>Fungi</taxon>
        <taxon>Dikarya</taxon>
        <taxon>Basidiomycota</taxon>
        <taxon>Agaricomycotina</taxon>
        <taxon>Agaricomycetes</taxon>
        <taxon>Cantharellales</taxon>
        <taxon>Ceratobasidiaceae</taxon>
        <taxon>Rhizoctonia</taxon>
    </lineage>
</organism>
<dbReference type="EMBL" id="JACYCC010000219">
    <property type="protein sequence ID" value="KAF8671256.1"/>
    <property type="molecule type" value="Genomic_DNA"/>
</dbReference>
<dbReference type="Proteomes" id="UP000650582">
    <property type="component" value="Unassembled WGS sequence"/>
</dbReference>
<dbReference type="InterPro" id="IPR013128">
    <property type="entry name" value="Peptidase_C1A"/>
</dbReference>
<feature type="compositionally biased region" description="Acidic residues" evidence="2">
    <location>
        <begin position="106"/>
        <end position="143"/>
    </location>
</feature>
<evidence type="ECO:0000256" key="1">
    <source>
        <dbReference type="ARBA" id="ARBA00008455"/>
    </source>
</evidence>
<evidence type="ECO:0000313" key="4">
    <source>
        <dbReference type="EMBL" id="KAF8671256.1"/>
    </source>
</evidence>
<dbReference type="GO" id="GO:0006508">
    <property type="term" value="P:proteolysis"/>
    <property type="evidence" value="ECO:0007669"/>
    <property type="project" value="InterPro"/>
</dbReference>
<dbReference type="Gene3D" id="3.90.70.10">
    <property type="entry name" value="Cysteine proteinases"/>
    <property type="match status" value="1"/>
</dbReference>
<comment type="caution">
    <text evidence="4">The sequence shown here is derived from an EMBL/GenBank/DDBJ whole genome shotgun (WGS) entry which is preliminary data.</text>
</comment>
<dbReference type="PANTHER" id="PTHR12411">
    <property type="entry name" value="CYSTEINE PROTEASE FAMILY C1-RELATED"/>
    <property type="match status" value="1"/>
</dbReference>
<feature type="region of interest" description="Disordered" evidence="2">
    <location>
        <begin position="83"/>
        <end position="173"/>
    </location>
</feature>
<gene>
    <name evidence="4" type="ORF">RHS04_08379</name>
</gene>
<dbReference type="InterPro" id="IPR038765">
    <property type="entry name" value="Papain-like_cys_pep_sf"/>
</dbReference>
<name>A0A8H7LGI8_9AGAM</name>
<evidence type="ECO:0000313" key="5">
    <source>
        <dbReference type="Proteomes" id="UP000650582"/>
    </source>
</evidence>
<evidence type="ECO:0000259" key="3">
    <source>
        <dbReference type="SMART" id="SM00645"/>
    </source>
</evidence>
<reference evidence="4" key="1">
    <citation type="submission" date="2020-09" db="EMBL/GenBank/DDBJ databases">
        <title>Comparative genome analyses of four rice-infecting Rhizoctonia solani isolates reveal extensive enrichment of homogalacturonan modification genes.</title>
        <authorList>
            <person name="Lee D.-Y."/>
            <person name="Jeon J."/>
            <person name="Kim K.-T."/>
            <person name="Cheong K."/>
            <person name="Song H."/>
            <person name="Choi G."/>
            <person name="Ko J."/>
            <person name="Opiyo S.O."/>
            <person name="Zuo S."/>
            <person name="Madhav S."/>
            <person name="Lee Y.-H."/>
            <person name="Wang G.-L."/>
        </authorList>
    </citation>
    <scope>NUCLEOTIDE SEQUENCE</scope>
    <source>
        <strain evidence="4">AG1-IA YN-7</strain>
    </source>
</reference>
<dbReference type="SUPFAM" id="SSF54001">
    <property type="entry name" value="Cysteine proteinases"/>
    <property type="match status" value="1"/>
</dbReference>